<dbReference type="PROSITE" id="PS50146">
    <property type="entry name" value="DAGK"/>
    <property type="match status" value="1"/>
</dbReference>
<dbReference type="SMART" id="SM00046">
    <property type="entry name" value="DAGKc"/>
    <property type="match status" value="1"/>
</dbReference>
<name>A0A0J6XGY5_9ACTN</name>
<accession>A0A0J6XGY5</accession>
<dbReference type="EMBL" id="LFML01000104">
    <property type="protein sequence ID" value="KMO95270.1"/>
    <property type="molecule type" value="Genomic_DNA"/>
</dbReference>
<keyword evidence="3" id="KW-0808">Transferase</keyword>
<keyword evidence="1" id="KW-0472">Membrane</keyword>
<evidence type="ECO:0000259" key="2">
    <source>
        <dbReference type="PROSITE" id="PS50146"/>
    </source>
</evidence>
<gene>
    <name evidence="3" type="ORF">ACS04_24670</name>
</gene>
<dbReference type="OrthoDB" id="3208200at2"/>
<dbReference type="STRING" id="66430.ACS04_24670"/>
<proteinExistence type="predicted"/>
<keyword evidence="4" id="KW-1185">Reference proteome</keyword>
<dbReference type="GO" id="GO:0016301">
    <property type="term" value="F:kinase activity"/>
    <property type="evidence" value="ECO:0007669"/>
    <property type="project" value="UniProtKB-KW"/>
</dbReference>
<evidence type="ECO:0000313" key="4">
    <source>
        <dbReference type="Proteomes" id="UP000035932"/>
    </source>
</evidence>
<dbReference type="InterPro" id="IPR017438">
    <property type="entry name" value="ATP-NAD_kinase_N"/>
</dbReference>
<sequence>MSRRWTARLALVTGLAALAVLVLFGGFTSLLLMAVGWAGLVLTAAGVWWMLTRTGWIRVLAGLLVAVAPLAVLLLYAAAGLLWVVLVSLALWALAVAAGSAALTEDAEGMPERSTARAERPFVIMNPRSGGGKVEKFGLAERARALGAEVVLLDPDRRQDVAELARQAVEDGADLLGVAGGDGTQALVAAVAAEHDIPFMVICAGTRNHFAMDLGLDRQDPSRCLEALTDGVELRVDLGYILEGEPADGTTGGPGVTGVTGVTGVAGRVFVNSASFGVYAEVVQSPAYRDDKAGTILEMLPALLTQSGGSRLSVRADALTMDGPQAVLVSNNPYQNGDPAGLGRRERLDSGELGMLGVQVSNAAEAAALLLHGRQGRGLTAVTAREVLVDADAPAIPCGVDGEALVLSTPVRCRIAPGVLRVRVPRHRPGVPRAAAAMDWRRVRQLALTMGRAATGRADA</sequence>
<dbReference type="Proteomes" id="UP000035932">
    <property type="component" value="Unassembled WGS sequence"/>
</dbReference>
<feature type="transmembrane region" description="Helical" evidence="1">
    <location>
        <begin position="82"/>
        <end position="103"/>
    </location>
</feature>
<dbReference type="InterPro" id="IPR001206">
    <property type="entry name" value="Diacylglycerol_kinase_cat_dom"/>
</dbReference>
<keyword evidence="1" id="KW-1133">Transmembrane helix</keyword>
<dbReference type="Pfam" id="PF00781">
    <property type="entry name" value="DAGK_cat"/>
    <property type="match status" value="1"/>
</dbReference>
<organism evidence="3 4">
    <name type="scientific">Streptomyces roseus</name>
    <dbReference type="NCBI Taxonomy" id="66430"/>
    <lineage>
        <taxon>Bacteria</taxon>
        <taxon>Bacillati</taxon>
        <taxon>Actinomycetota</taxon>
        <taxon>Actinomycetes</taxon>
        <taxon>Kitasatosporales</taxon>
        <taxon>Streptomycetaceae</taxon>
        <taxon>Streptomyces</taxon>
    </lineage>
</organism>
<comment type="caution">
    <text evidence="3">The sequence shown here is derived from an EMBL/GenBank/DDBJ whole genome shotgun (WGS) entry which is preliminary data.</text>
</comment>
<evidence type="ECO:0000256" key="1">
    <source>
        <dbReference type="SAM" id="Phobius"/>
    </source>
</evidence>
<feature type="transmembrane region" description="Helical" evidence="1">
    <location>
        <begin position="7"/>
        <end position="24"/>
    </location>
</feature>
<dbReference type="Gene3D" id="2.60.200.40">
    <property type="match status" value="1"/>
</dbReference>
<feature type="domain" description="DAGKc" evidence="2">
    <location>
        <begin position="116"/>
        <end position="244"/>
    </location>
</feature>
<feature type="transmembrane region" description="Helical" evidence="1">
    <location>
        <begin position="56"/>
        <end position="76"/>
    </location>
</feature>
<dbReference type="AlphaFoldDB" id="A0A0J6XGY5"/>
<dbReference type="PATRIC" id="fig|66430.4.peg.424"/>
<protein>
    <submittedName>
        <fullName evidence="3">Diacylglycerol kinase</fullName>
    </submittedName>
</protein>
<dbReference type="RefSeq" id="WP_048478940.1">
    <property type="nucleotide sequence ID" value="NZ_JBIRUD010000001.1"/>
</dbReference>
<dbReference type="Gene3D" id="3.40.50.10330">
    <property type="entry name" value="Probable inorganic polyphosphate/atp-NAD kinase, domain 1"/>
    <property type="match status" value="1"/>
</dbReference>
<reference evidence="3 4" key="1">
    <citation type="submission" date="2015-06" db="EMBL/GenBank/DDBJ databases">
        <title>Recapitulation of the evolution of biosynthetic gene clusters reveals hidden chemical diversity on bacterial genomes.</title>
        <authorList>
            <person name="Cruz-Morales P."/>
            <person name="Martinez-Guerrero C."/>
            <person name="Morales-Escalante M.A."/>
            <person name="Yanez-Guerra L.A."/>
            <person name="Kopp J.F."/>
            <person name="Feldmann J."/>
            <person name="Ramos-Aboites H.E."/>
            <person name="Barona-Gomez F."/>
        </authorList>
    </citation>
    <scope>NUCLEOTIDE SEQUENCE [LARGE SCALE GENOMIC DNA]</scope>
    <source>
        <strain evidence="3 4">ATCC 31245</strain>
    </source>
</reference>
<dbReference type="SUPFAM" id="SSF111331">
    <property type="entry name" value="NAD kinase/diacylglycerol kinase-like"/>
    <property type="match status" value="1"/>
</dbReference>
<keyword evidence="3" id="KW-0418">Kinase</keyword>
<dbReference type="InterPro" id="IPR016064">
    <property type="entry name" value="NAD/diacylglycerol_kinase_sf"/>
</dbReference>
<evidence type="ECO:0000313" key="3">
    <source>
        <dbReference type="EMBL" id="KMO95270.1"/>
    </source>
</evidence>
<keyword evidence="1" id="KW-0812">Transmembrane</keyword>